<dbReference type="OMA" id="SIDAWNI"/>
<keyword evidence="6" id="KW-1185">Reference proteome</keyword>
<feature type="region of interest" description="Disordered" evidence="4">
    <location>
        <begin position="42"/>
        <end position="90"/>
    </location>
</feature>
<evidence type="ECO:0000256" key="3">
    <source>
        <dbReference type="PROSITE-ProRule" id="PRU00708"/>
    </source>
</evidence>
<dbReference type="InParanoid" id="A5E283"/>
<feature type="repeat" description="PPR" evidence="3">
    <location>
        <begin position="431"/>
        <end position="465"/>
    </location>
</feature>
<dbReference type="STRING" id="379508.A5E283"/>
<evidence type="ECO:0000313" key="5">
    <source>
        <dbReference type="EMBL" id="EDK45541.1"/>
    </source>
</evidence>
<dbReference type="GO" id="GO:0005739">
    <property type="term" value="C:mitochondrion"/>
    <property type="evidence" value="ECO:0007669"/>
    <property type="project" value="UniProtKB-SubCell"/>
</dbReference>
<organism evidence="5 6">
    <name type="scientific">Lodderomyces elongisporus (strain ATCC 11503 / CBS 2605 / JCM 1781 / NBRC 1676 / NRRL YB-4239)</name>
    <name type="common">Yeast</name>
    <name type="synonym">Saccharomyces elongisporus</name>
    <dbReference type="NCBI Taxonomy" id="379508"/>
    <lineage>
        <taxon>Eukaryota</taxon>
        <taxon>Fungi</taxon>
        <taxon>Dikarya</taxon>
        <taxon>Ascomycota</taxon>
        <taxon>Saccharomycotina</taxon>
        <taxon>Pichiomycetes</taxon>
        <taxon>Debaryomycetaceae</taxon>
        <taxon>Candida/Lodderomyces clade</taxon>
        <taxon>Lodderomyces</taxon>
    </lineage>
</organism>
<dbReference type="EMBL" id="CH981528">
    <property type="protein sequence ID" value="EDK45541.1"/>
    <property type="molecule type" value="Genomic_DNA"/>
</dbReference>
<evidence type="ECO:0000256" key="2">
    <source>
        <dbReference type="ARBA" id="ARBA00044527"/>
    </source>
</evidence>
<evidence type="ECO:0000256" key="1">
    <source>
        <dbReference type="ARBA" id="ARBA00004173"/>
    </source>
</evidence>
<dbReference type="PANTHER" id="PTHR45613">
    <property type="entry name" value="PENTATRICOPEPTIDE REPEAT-CONTAINING PROTEIN"/>
    <property type="match status" value="1"/>
</dbReference>
<feature type="compositionally biased region" description="Basic and acidic residues" evidence="4">
    <location>
        <begin position="55"/>
        <end position="67"/>
    </location>
</feature>
<dbReference type="Pfam" id="PF01535">
    <property type="entry name" value="PPR"/>
    <property type="match status" value="1"/>
</dbReference>
<accession>A5E283</accession>
<dbReference type="KEGG" id="lel:PVL30_004549"/>
<dbReference type="OrthoDB" id="185373at2759"/>
<feature type="repeat" description="PPR" evidence="3">
    <location>
        <begin position="349"/>
        <end position="383"/>
    </location>
</feature>
<dbReference type="HOGENOM" id="CLU_373834_0_0_1"/>
<dbReference type="Proteomes" id="UP000001996">
    <property type="component" value="Unassembled WGS sequence"/>
</dbReference>
<gene>
    <name evidence="5" type="ORF">LELG_03720</name>
</gene>
<dbReference type="VEuPathDB" id="FungiDB:LELG_03720"/>
<dbReference type="InterPro" id="IPR011990">
    <property type="entry name" value="TPR-like_helical_dom_sf"/>
</dbReference>
<reference evidence="5 6" key="1">
    <citation type="journal article" date="2009" name="Nature">
        <title>Evolution of pathogenicity and sexual reproduction in eight Candida genomes.</title>
        <authorList>
            <person name="Butler G."/>
            <person name="Rasmussen M.D."/>
            <person name="Lin M.F."/>
            <person name="Santos M.A."/>
            <person name="Sakthikumar S."/>
            <person name="Munro C.A."/>
            <person name="Rheinbay E."/>
            <person name="Grabherr M."/>
            <person name="Forche A."/>
            <person name="Reedy J.L."/>
            <person name="Agrafioti I."/>
            <person name="Arnaud M.B."/>
            <person name="Bates S."/>
            <person name="Brown A.J."/>
            <person name="Brunke S."/>
            <person name="Costanzo M.C."/>
            <person name="Fitzpatrick D.A."/>
            <person name="de Groot P.W."/>
            <person name="Harris D."/>
            <person name="Hoyer L.L."/>
            <person name="Hube B."/>
            <person name="Klis F.M."/>
            <person name="Kodira C."/>
            <person name="Lennard N."/>
            <person name="Logue M.E."/>
            <person name="Martin R."/>
            <person name="Neiman A.M."/>
            <person name="Nikolaou E."/>
            <person name="Quail M.A."/>
            <person name="Quinn J."/>
            <person name="Santos M.C."/>
            <person name="Schmitzberger F.F."/>
            <person name="Sherlock G."/>
            <person name="Shah P."/>
            <person name="Silverstein K.A."/>
            <person name="Skrzypek M.S."/>
            <person name="Soll D."/>
            <person name="Staggs R."/>
            <person name="Stansfield I."/>
            <person name="Stumpf M.P."/>
            <person name="Sudbery P.E."/>
            <person name="Srikantha T."/>
            <person name="Zeng Q."/>
            <person name="Berman J."/>
            <person name="Berriman M."/>
            <person name="Heitman J."/>
            <person name="Gow N.A."/>
            <person name="Lorenz M.C."/>
            <person name="Birren B.W."/>
            <person name="Kellis M."/>
            <person name="Cuomo C.A."/>
        </authorList>
    </citation>
    <scope>NUCLEOTIDE SEQUENCE [LARGE SCALE GENOMIC DNA]</scope>
    <source>
        <strain evidence="6">ATCC 11503 / BCRC 21390 / CBS 2605 / JCM 1781 / NBRC 1676 / NRRL YB-4239</strain>
    </source>
</reference>
<dbReference type="Gene3D" id="1.25.40.10">
    <property type="entry name" value="Tetratricopeptide repeat domain"/>
    <property type="match status" value="3"/>
</dbReference>
<evidence type="ECO:0000256" key="4">
    <source>
        <dbReference type="SAM" id="MobiDB-lite"/>
    </source>
</evidence>
<dbReference type="SUPFAM" id="SSF48452">
    <property type="entry name" value="TPR-like"/>
    <property type="match status" value="1"/>
</dbReference>
<proteinExistence type="predicted"/>
<dbReference type="PANTHER" id="PTHR45613:SF9">
    <property type="entry name" value="MITOCHONDRIAL GROUP I INTRON SPLICING FACTOR CCM1"/>
    <property type="match status" value="1"/>
</dbReference>
<sequence length="746" mass="86048">MIPCRRVVSRAGVKGLILPALSQRVIVPHVITRYQSTVGAASGVPIDNTANEPRQPIENKALKDSKSARGPKAPKRQRQERNGGNGGANMQAFNQKVKDVTQQIEETLNTDVEYGELKSILEEGITFLRDSTEAIGNTTRVSIELHRAFTPLTITFYNKAKNIADINSEELLEFLISIGLANQYHFTDIAQQLLKEATTKPENYQKVLQYWVRFREYETTHRSFVLDGTLPEGVEYVQFQFPSFAYYSYVMICVHQNAPYSAQDAMRFSFNDSVPHPTRVKLNLVGGKCFDNTEFKRFTDFIRQEEQKNIDPNGPQVNSDLFRLNDVHKIDDYYLKTVEMLKERNEKFTERTLTRFMNRYYSIGKYDRVFALFEKLVSSGIKPSITAWNAVLRSIITRDTFRDKSSEEKVVLLKKFERMVATIKASGAKFDADTLGAIVNAYCVAGQFERAKECMNEYKDLGVSNVAKEEYMRALIFNGQIPEAEERFQEYMKQEDSTFSRDLLNDFLAHYSKQKNYRAMFGIKEFMDRHNLEPNTKTLTLITQAYIHTNVQMGKTPDIMAFLNSFKGSTRFNENTYTVILTGLIKSANIEAARELYKVLKKKYPNSPWIQSNMITMEMSLGDIATGERLFAHYIKNIKNDAFIWNTAIKNLLDRDENLAMEYYNGLKNQERFKPNMHTYQFVFEHFVRKGNAKRLAEVLDDLANNPLKEYGTLSKIFYRISPLTEIPKAVAERAKFDVNKRKTFV</sequence>
<name>A5E283_LODEL</name>
<dbReference type="GeneID" id="5231795"/>
<dbReference type="AlphaFoldDB" id="A5E283"/>
<comment type="subcellular location">
    <subcellularLocation>
        <location evidence="1">Mitochondrion</location>
    </subcellularLocation>
</comment>
<dbReference type="PROSITE" id="PS51375">
    <property type="entry name" value="PPR"/>
    <property type="match status" value="2"/>
</dbReference>
<evidence type="ECO:0000313" key="6">
    <source>
        <dbReference type="Proteomes" id="UP000001996"/>
    </source>
</evidence>
<protein>
    <recommendedName>
        <fullName evidence="2">Mitochondrial 15S rRNA processing factor CCM1</fullName>
    </recommendedName>
</protein>
<dbReference type="InterPro" id="IPR002885">
    <property type="entry name" value="PPR_rpt"/>
</dbReference>
<dbReference type="eggNOG" id="KOG4197">
    <property type="taxonomic scope" value="Eukaryota"/>
</dbReference>